<keyword evidence="8 9" id="KW-0119">Carbohydrate metabolism</keyword>
<evidence type="ECO:0000256" key="6">
    <source>
        <dbReference type="ARBA" id="ARBA00022842"/>
    </source>
</evidence>
<comment type="similarity">
    <text evidence="9">Belongs to the carbohydrate kinase PfkB family. Deoxyribokinase subfamily.</text>
</comment>
<gene>
    <name evidence="11" type="primary">rbsK</name>
    <name evidence="9" type="synonym">deoK</name>
    <name evidence="11" type="ORF">E5Q11_08220</name>
</gene>
<organism evidence="11 12">
    <name type="scientific">Marinobacter confluentis</name>
    <dbReference type="NCBI Taxonomy" id="1697557"/>
    <lineage>
        <taxon>Bacteria</taxon>
        <taxon>Pseudomonadati</taxon>
        <taxon>Pseudomonadota</taxon>
        <taxon>Gammaproteobacteria</taxon>
        <taxon>Pseudomonadales</taxon>
        <taxon>Marinobacteraceae</taxon>
        <taxon>Marinobacter</taxon>
    </lineage>
</organism>
<evidence type="ECO:0000256" key="7">
    <source>
        <dbReference type="ARBA" id="ARBA00022958"/>
    </source>
</evidence>
<dbReference type="InterPro" id="IPR002139">
    <property type="entry name" value="Ribo/fructo_kinase"/>
</dbReference>
<feature type="binding site" evidence="9">
    <location>
        <position position="286"/>
    </location>
    <ligand>
        <name>K(+)</name>
        <dbReference type="ChEBI" id="CHEBI:29103"/>
    </ligand>
</feature>
<name>A0A4Z1BZU6_9GAMM</name>
<dbReference type="InterPro" id="IPR029056">
    <property type="entry name" value="Ribokinase-like"/>
</dbReference>
<evidence type="ECO:0000313" key="11">
    <source>
        <dbReference type="EMBL" id="TGN40258.1"/>
    </source>
</evidence>
<dbReference type="SUPFAM" id="SSF53613">
    <property type="entry name" value="Ribokinase-like"/>
    <property type="match status" value="1"/>
</dbReference>
<evidence type="ECO:0000256" key="3">
    <source>
        <dbReference type="ARBA" id="ARBA00022741"/>
    </source>
</evidence>
<feature type="binding site" evidence="9">
    <location>
        <position position="291"/>
    </location>
    <ligand>
        <name>K(+)</name>
        <dbReference type="ChEBI" id="CHEBI:29103"/>
    </ligand>
</feature>
<comment type="subcellular location">
    <subcellularLocation>
        <location evidence="9">Cytoplasm</location>
    </subcellularLocation>
</comment>
<proteinExistence type="inferred from homology"/>
<evidence type="ECO:0000256" key="9">
    <source>
        <dbReference type="HAMAP-Rule" id="MF_01987"/>
    </source>
</evidence>
<keyword evidence="9" id="KW-0963">Cytoplasm</keyword>
<dbReference type="Pfam" id="PF00294">
    <property type="entry name" value="PfkB"/>
    <property type="match status" value="1"/>
</dbReference>
<dbReference type="GO" id="GO:0004747">
    <property type="term" value="F:ribokinase activity"/>
    <property type="evidence" value="ECO:0007669"/>
    <property type="project" value="UniProtKB-UniRule"/>
</dbReference>
<dbReference type="CDD" id="cd01174">
    <property type="entry name" value="ribokinase"/>
    <property type="match status" value="1"/>
</dbReference>
<evidence type="ECO:0000313" key="12">
    <source>
        <dbReference type="Proteomes" id="UP000298325"/>
    </source>
</evidence>
<keyword evidence="4 9" id="KW-0418">Kinase</keyword>
<dbReference type="HAMAP" id="MF_01987">
    <property type="entry name" value="Ribokinase"/>
    <property type="match status" value="1"/>
</dbReference>
<dbReference type="InterPro" id="IPR011611">
    <property type="entry name" value="PfkB_dom"/>
</dbReference>
<dbReference type="RefSeq" id="WP_135802920.1">
    <property type="nucleotide sequence ID" value="NZ_SRPF01000002.1"/>
</dbReference>
<feature type="active site" description="Proton acceptor" evidence="9">
    <location>
        <position position="256"/>
    </location>
</feature>
<dbReference type="OrthoDB" id="9792663at2"/>
<comment type="function">
    <text evidence="9">Catalyzes the ATP-dependent phosphorylation of 2-deoxy-D-ribose to 2-deoxy-D-ribose 5-phosphate (dRib-5P), allowing the use of deoxyribose as the sole carbon source.</text>
</comment>
<evidence type="ECO:0000256" key="1">
    <source>
        <dbReference type="ARBA" id="ARBA00022679"/>
    </source>
</evidence>
<feature type="site" description="Important for substrate specificity" evidence="9">
    <location>
        <position position="13"/>
    </location>
</feature>
<sequence length="311" mass="31805">MSPKPITVLGSFMADLVVRADRMPAWGETLRGNAFAVGPGGKGSNQAIAAARQGAPVNLISRLGRDAFGDMARNIYQKEGMSTALISEDPDRPTGTASIVVDDARGENAIIIVAGACDGISEADVESATDVIAGSALFISQLELPLAVCQRGMALAKEHGVPVLLNPAPGGELPREIFQSIDYLTPNESEASALVGKPVDTMQEIEAAAATLRSWGVPNVLITLGEKGVYVSSDDFEGVIPAVNAGAVVETTGAGDAFNGGLATALAEGRSLAEAARFGNAVAGISVTRAGAALSMPDRTEVDQLMAMGGN</sequence>
<feature type="binding site" evidence="9">
    <location>
        <begin position="13"/>
        <end position="15"/>
    </location>
    <ligand>
        <name>substrate</name>
    </ligand>
</feature>
<keyword evidence="1 9" id="KW-0808">Transferase</keyword>
<evidence type="ECO:0000256" key="8">
    <source>
        <dbReference type="ARBA" id="ARBA00023277"/>
    </source>
</evidence>
<comment type="caution">
    <text evidence="11">The sequence shown here is derived from an EMBL/GenBank/DDBJ whole genome shotgun (WGS) entry which is preliminary data.</text>
</comment>
<protein>
    <recommendedName>
        <fullName evidence="9">Deoxyribokinase</fullName>
        <shortName evidence="9">dRK</shortName>
        <ecNumber evidence="9">2.7.1.229</ecNumber>
    </recommendedName>
    <alternativeName>
        <fullName evidence="9">ATP:2-deoxy-D-ribose 5-phosphotransferase</fullName>
    </alternativeName>
</protein>
<accession>A0A4Z1BZU6</accession>
<evidence type="ECO:0000256" key="5">
    <source>
        <dbReference type="ARBA" id="ARBA00022840"/>
    </source>
</evidence>
<keyword evidence="12" id="KW-1185">Reference proteome</keyword>
<evidence type="ECO:0000256" key="2">
    <source>
        <dbReference type="ARBA" id="ARBA00022723"/>
    </source>
</evidence>
<feature type="binding site" evidence="9">
    <location>
        <position position="295"/>
    </location>
    <ligand>
        <name>K(+)</name>
        <dbReference type="ChEBI" id="CHEBI:29103"/>
    </ligand>
</feature>
<feature type="binding site" evidence="9">
    <location>
        <position position="187"/>
    </location>
    <ligand>
        <name>ATP</name>
        <dbReference type="ChEBI" id="CHEBI:30616"/>
    </ligand>
</feature>
<comment type="catalytic activity">
    <reaction evidence="9">
        <text>2-deoxy-D-ribose + ATP = 2-deoxy-D-ribose 5-phosphate + ADP + H(+)</text>
        <dbReference type="Rhea" id="RHEA:30871"/>
        <dbReference type="ChEBI" id="CHEBI:15378"/>
        <dbReference type="ChEBI" id="CHEBI:30616"/>
        <dbReference type="ChEBI" id="CHEBI:62877"/>
        <dbReference type="ChEBI" id="CHEBI:90761"/>
        <dbReference type="ChEBI" id="CHEBI:456216"/>
        <dbReference type="EC" id="2.7.1.229"/>
    </reaction>
</comment>
<dbReference type="Gene3D" id="3.40.1190.20">
    <property type="match status" value="1"/>
</dbReference>
<feature type="binding site" evidence="9">
    <location>
        <position position="252"/>
    </location>
    <ligand>
        <name>K(+)</name>
        <dbReference type="ChEBI" id="CHEBI:29103"/>
    </ligand>
</feature>
<comment type="subunit">
    <text evidence="9">Homodimer.</text>
</comment>
<dbReference type="EMBL" id="SRPF01000002">
    <property type="protein sequence ID" value="TGN40258.1"/>
    <property type="molecule type" value="Genomic_DNA"/>
</dbReference>
<feature type="binding site" evidence="9">
    <location>
        <position position="143"/>
    </location>
    <ligand>
        <name>substrate</name>
    </ligand>
</feature>
<feature type="binding site" evidence="9">
    <location>
        <position position="256"/>
    </location>
    <ligand>
        <name>substrate</name>
    </ligand>
</feature>
<feature type="binding site" evidence="9">
    <location>
        <position position="289"/>
    </location>
    <ligand>
        <name>K(+)</name>
        <dbReference type="ChEBI" id="CHEBI:29103"/>
    </ligand>
</feature>
<dbReference type="PANTHER" id="PTHR10584:SF166">
    <property type="entry name" value="RIBOKINASE"/>
    <property type="match status" value="1"/>
</dbReference>
<dbReference type="PANTHER" id="PTHR10584">
    <property type="entry name" value="SUGAR KINASE"/>
    <property type="match status" value="1"/>
</dbReference>
<dbReference type="PRINTS" id="PR00990">
    <property type="entry name" value="RIBOKINASE"/>
</dbReference>
<dbReference type="GO" id="GO:0046872">
    <property type="term" value="F:metal ion binding"/>
    <property type="evidence" value="ECO:0007669"/>
    <property type="project" value="UniProtKB-KW"/>
</dbReference>
<evidence type="ECO:0000256" key="4">
    <source>
        <dbReference type="ARBA" id="ARBA00022777"/>
    </source>
</evidence>
<dbReference type="EC" id="2.7.1.229" evidence="9"/>
<keyword evidence="5 9" id="KW-0067">ATP-binding</keyword>
<keyword evidence="3 9" id="KW-0547">Nucleotide-binding</keyword>
<feature type="binding site" evidence="9">
    <location>
        <begin position="223"/>
        <end position="228"/>
    </location>
    <ligand>
        <name>ATP</name>
        <dbReference type="ChEBI" id="CHEBI:30616"/>
    </ligand>
</feature>
<feature type="domain" description="Carbohydrate kinase PfkB" evidence="10">
    <location>
        <begin position="6"/>
        <end position="298"/>
    </location>
</feature>
<dbReference type="GO" id="GO:0005524">
    <property type="term" value="F:ATP binding"/>
    <property type="evidence" value="ECO:0007669"/>
    <property type="project" value="UniProtKB-UniRule"/>
</dbReference>
<reference evidence="11 12" key="1">
    <citation type="submission" date="2019-04" db="EMBL/GenBank/DDBJ databases">
        <authorList>
            <person name="Park S."/>
            <person name="Yoon J.-H."/>
        </authorList>
    </citation>
    <scope>NUCLEOTIDE SEQUENCE [LARGE SCALE GENOMIC DNA]</scope>
    <source>
        <strain evidence="11 12">HJM-18</strain>
    </source>
</reference>
<dbReference type="NCBIfam" id="TIGR02152">
    <property type="entry name" value="D_ribokin_bact"/>
    <property type="match status" value="1"/>
</dbReference>
<keyword evidence="7 9" id="KW-0630">Potassium</keyword>
<feature type="binding site" evidence="9">
    <location>
        <position position="280"/>
    </location>
    <ligand>
        <name>ATP</name>
        <dbReference type="ChEBI" id="CHEBI:30616"/>
    </ligand>
</feature>
<comment type="cofactor">
    <cofactor evidence="9">
        <name>Mg(2+)</name>
        <dbReference type="ChEBI" id="CHEBI:18420"/>
    </cofactor>
</comment>
<evidence type="ECO:0000259" key="10">
    <source>
        <dbReference type="Pfam" id="PF00294"/>
    </source>
</evidence>
<feature type="binding site" evidence="9">
    <location>
        <begin position="255"/>
        <end position="256"/>
    </location>
    <ligand>
        <name>ATP</name>
        <dbReference type="ChEBI" id="CHEBI:30616"/>
    </ligand>
</feature>
<keyword evidence="6 9" id="KW-0460">Magnesium</keyword>
<dbReference type="UniPathway" id="UPA00916">
    <property type="reaction ID" value="UER00889"/>
</dbReference>
<comment type="caution">
    <text evidence="9">Lacks conserved residue(s) required for the propagation of feature annotation.</text>
</comment>
<keyword evidence="2 9" id="KW-0479">Metal-binding</keyword>
<dbReference type="InterPro" id="IPR011877">
    <property type="entry name" value="Ribokinase"/>
</dbReference>
<dbReference type="AlphaFoldDB" id="A0A4Z1BZU6"/>
<dbReference type="GO" id="GO:0005829">
    <property type="term" value="C:cytosol"/>
    <property type="evidence" value="ECO:0007669"/>
    <property type="project" value="TreeGrafter"/>
</dbReference>
<dbReference type="GO" id="GO:0019303">
    <property type="term" value="P:D-ribose catabolic process"/>
    <property type="evidence" value="ECO:0007669"/>
    <property type="project" value="UniProtKB-UniPathway"/>
</dbReference>
<dbReference type="Proteomes" id="UP000298325">
    <property type="component" value="Unassembled WGS sequence"/>
</dbReference>
<feature type="binding site" evidence="9">
    <location>
        <begin position="41"/>
        <end position="45"/>
    </location>
    <ligand>
        <name>substrate</name>
    </ligand>
</feature>